<feature type="compositionally biased region" description="Basic and acidic residues" evidence="7">
    <location>
        <begin position="101"/>
        <end position="112"/>
    </location>
</feature>
<evidence type="ECO:0000256" key="4">
    <source>
        <dbReference type="ARBA" id="ARBA00035259"/>
    </source>
</evidence>
<dbReference type="Gene3D" id="3.30.230.10">
    <property type="match status" value="1"/>
</dbReference>
<organism evidence="8 9">
    <name type="scientific">Candidatus Kaiserbacteria bacterium RIFCSPHIGHO2_02_FULL_49_16</name>
    <dbReference type="NCBI Taxonomy" id="1798490"/>
    <lineage>
        <taxon>Bacteria</taxon>
        <taxon>Candidatus Kaiseribacteriota</taxon>
    </lineage>
</organism>
<dbReference type="GO" id="GO:0005737">
    <property type="term" value="C:cytoplasm"/>
    <property type="evidence" value="ECO:0007669"/>
    <property type="project" value="UniProtKB-ARBA"/>
</dbReference>
<dbReference type="SUPFAM" id="SSF54211">
    <property type="entry name" value="Ribosomal protein S5 domain 2-like"/>
    <property type="match status" value="1"/>
</dbReference>
<evidence type="ECO:0000256" key="2">
    <source>
        <dbReference type="ARBA" id="ARBA00022980"/>
    </source>
</evidence>
<dbReference type="GO" id="GO:0003723">
    <property type="term" value="F:RNA binding"/>
    <property type="evidence" value="ECO:0007669"/>
    <property type="project" value="TreeGrafter"/>
</dbReference>
<dbReference type="Pfam" id="PF00380">
    <property type="entry name" value="Ribosomal_S9"/>
    <property type="match status" value="1"/>
</dbReference>
<evidence type="ECO:0000256" key="6">
    <source>
        <dbReference type="RuleBase" id="RU003815"/>
    </source>
</evidence>
<sequence length="132" mass="14664">MTATKQTYTEAVGRRKTASARARLVPAKGASMTVNGKPADEYFPKGLFVKTAFESLTSTNSAYAVSVHVRGGGHKAQAVAIRHAISRALNEITPELRKDLKQRGFLKRDPRAKERKKFGLKKARRAPQWSKR</sequence>
<keyword evidence="3 5" id="KW-0687">Ribonucleoprotein</keyword>
<dbReference type="AlphaFoldDB" id="A0A1F6DHX8"/>
<dbReference type="InterPro" id="IPR000754">
    <property type="entry name" value="Ribosomal_uS9"/>
</dbReference>
<feature type="compositionally biased region" description="Basic residues" evidence="7">
    <location>
        <begin position="113"/>
        <end position="132"/>
    </location>
</feature>
<feature type="region of interest" description="Disordered" evidence="7">
    <location>
        <begin position="101"/>
        <end position="132"/>
    </location>
</feature>
<dbReference type="HAMAP" id="MF_00532_B">
    <property type="entry name" value="Ribosomal_uS9_B"/>
    <property type="match status" value="1"/>
</dbReference>
<dbReference type="InterPro" id="IPR023035">
    <property type="entry name" value="Ribosomal_uS9_bac/plastid"/>
</dbReference>
<protein>
    <recommendedName>
        <fullName evidence="4 5">Small ribosomal subunit protein uS9</fullName>
    </recommendedName>
</protein>
<gene>
    <name evidence="5" type="primary">rpsI</name>
    <name evidence="8" type="ORF">A3C86_04530</name>
</gene>
<evidence type="ECO:0000256" key="5">
    <source>
        <dbReference type="HAMAP-Rule" id="MF_00532"/>
    </source>
</evidence>
<proteinExistence type="inferred from homology"/>
<dbReference type="GO" id="GO:0006412">
    <property type="term" value="P:translation"/>
    <property type="evidence" value="ECO:0007669"/>
    <property type="project" value="UniProtKB-UniRule"/>
</dbReference>
<dbReference type="InterPro" id="IPR014721">
    <property type="entry name" value="Ribsml_uS5_D2-typ_fold_subgr"/>
</dbReference>
<evidence type="ECO:0000256" key="1">
    <source>
        <dbReference type="ARBA" id="ARBA00005251"/>
    </source>
</evidence>
<dbReference type="GO" id="GO:0003735">
    <property type="term" value="F:structural constituent of ribosome"/>
    <property type="evidence" value="ECO:0007669"/>
    <property type="project" value="InterPro"/>
</dbReference>
<reference evidence="8 9" key="1">
    <citation type="journal article" date="2016" name="Nat. Commun.">
        <title>Thousands of microbial genomes shed light on interconnected biogeochemical processes in an aquifer system.</title>
        <authorList>
            <person name="Anantharaman K."/>
            <person name="Brown C.T."/>
            <person name="Hug L.A."/>
            <person name="Sharon I."/>
            <person name="Castelle C.J."/>
            <person name="Probst A.J."/>
            <person name="Thomas B.C."/>
            <person name="Singh A."/>
            <person name="Wilkins M.J."/>
            <person name="Karaoz U."/>
            <person name="Brodie E.L."/>
            <person name="Williams K.H."/>
            <person name="Hubbard S.S."/>
            <person name="Banfield J.F."/>
        </authorList>
    </citation>
    <scope>NUCLEOTIDE SEQUENCE [LARGE SCALE GENOMIC DNA]</scope>
</reference>
<dbReference type="Proteomes" id="UP000178042">
    <property type="component" value="Unassembled WGS sequence"/>
</dbReference>
<name>A0A1F6DHX8_9BACT</name>
<keyword evidence="2 5" id="KW-0689">Ribosomal protein</keyword>
<comment type="caution">
    <text evidence="8">The sequence shown here is derived from an EMBL/GenBank/DDBJ whole genome shotgun (WGS) entry which is preliminary data.</text>
</comment>
<dbReference type="NCBIfam" id="NF001099">
    <property type="entry name" value="PRK00132.1"/>
    <property type="match status" value="1"/>
</dbReference>
<dbReference type="EMBL" id="MFLD01000002">
    <property type="protein sequence ID" value="OGG60986.1"/>
    <property type="molecule type" value="Genomic_DNA"/>
</dbReference>
<dbReference type="GO" id="GO:0015935">
    <property type="term" value="C:small ribosomal subunit"/>
    <property type="evidence" value="ECO:0007669"/>
    <property type="project" value="TreeGrafter"/>
</dbReference>
<evidence type="ECO:0000313" key="8">
    <source>
        <dbReference type="EMBL" id="OGG60986.1"/>
    </source>
</evidence>
<dbReference type="InterPro" id="IPR020574">
    <property type="entry name" value="Ribosomal_uS9_CS"/>
</dbReference>
<dbReference type="PANTHER" id="PTHR21569">
    <property type="entry name" value="RIBOSOMAL PROTEIN S9"/>
    <property type="match status" value="1"/>
</dbReference>
<dbReference type="InterPro" id="IPR020568">
    <property type="entry name" value="Ribosomal_Su5_D2-typ_SF"/>
</dbReference>
<evidence type="ECO:0000256" key="7">
    <source>
        <dbReference type="SAM" id="MobiDB-lite"/>
    </source>
</evidence>
<accession>A0A1F6DHX8</accession>
<dbReference type="PROSITE" id="PS00360">
    <property type="entry name" value="RIBOSOMAL_S9"/>
    <property type="match status" value="1"/>
</dbReference>
<evidence type="ECO:0000313" key="9">
    <source>
        <dbReference type="Proteomes" id="UP000178042"/>
    </source>
</evidence>
<evidence type="ECO:0000256" key="3">
    <source>
        <dbReference type="ARBA" id="ARBA00023274"/>
    </source>
</evidence>
<comment type="similarity">
    <text evidence="1 5 6">Belongs to the universal ribosomal protein uS9 family.</text>
</comment>
<dbReference type="PANTHER" id="PTHR21569:SF1">
    <property type="entry name" value="SMALL RIBOSOMAL SUBUNIT PROTEIN US9M"/>
    <property type="match status" value="1"/>
</dbReference>